<dbReference type="RefSeq" id="WP_006830731.1">
    <property type="nucleotide sequence ID" value="NZ_AJYB01000046.1"/>
</dbReference>
<name>A0AA87IJG8_9BACL</name>
<comment type="caution">
    <text evidence="1">The sequence shown here is derived from an EMBL/GenBank/DDBJ whole genome shotgun (WGS) entry which is preliminary data.</text>
</comment>
<sequence length="396" mass="44803">MSITKVNQINLGSPMATINVPALKYKSGNRIWYAITLSYRTLGKFVQTSSTKAKNRDIIKSEIRNRFLDPTHKKEIKNYITEETEFTIPPVTLVSFEPLDFRPYTFGDETQEEQEARFDAVGSIAGVLVLPIDYEFECLDGNHRTAAIRELANEASPAVADSNILLNIVYEKRERKIRQDFVDVNKNAKQTSSSINTLFNTRDKVSGLVVDLVDELDYLSDTTELLSTSVSKNSKDIYTINNIKNAVIELAGFNSQSTKVERISKFLQNNEESSIKVKEKAILFFEEWKKNEFVSKCLSDRDTTPHIRNLSLLTSGTGIIIASRAANTLLEKAMTSEEASRFLKALFDIDWSRKNILFTGNVVGQDDKILNSRDAINTVTELILEKLLKQDTETEE</sequence>
<organism evidence="1 2">
    <name type="scientific">Planococcus antarcticus DSM 14505</name>
    <dbReference type="NCBI Taxonomy" id="1185653"/>
    <lineage>
        <taxon>Bacteria</taxon>
        <taxon>Bacillati</taxon>
        <taxon>Bacillota</taxon>
        <taxon>Bacilli</taxon>
        <taxon>Bacillales</taxon>
        <taxon>Caryophanaceae</taxon>
        <taxon>Planococcus</taxon>
    </lineage>
</organism>
<proteinExistence type="predicted"/>
<accession>A0AA87IJG8</accession>
<dbReference type="InterPro" id="IPR017601">
    <property type="entry name" value="DGQHR-contain_dom"/>
</dbReference>
<protein>
    <submittedName>
        <fullName evidence="1">DNA sulfur modification protein DndB</fullName>
    </submittedName>
</protein>
<evidence type="ECO:0000313" key="2">
    <source>
        <dbReference type="Proteomes" id="UP000004725"/>
    </source>
</evidence>
<dbReference type="EMBL" id="AJYB01000046">
    <property type="protein sequence ID" value="EIM05911.1"/>
    <property type="molecule type" value="Genomic_DNA"/>
</dbReference>
<reference evidence="1 2" key="1">
    <citation type="journal article" date="2012" name="J. Bacteriol.">
        <title>Genome Sequence of the Antarctic Psychrophile Bacterium Planococcus antarcticus DSM 14505.</title>
        <authorList>
            <person name="Margolles A."/>
            <person name="Gueimonde M."/>
            <person name="Sanchez B."/>
        </authorList>
    </citation>
    <scope>NUCLEOTIDE SEQUENCE [LARGE SCALE GENOMIC DNA]</scope>
    <source>
        <strain evidence="1 2">DSM 14505</strain>
    </source>
</reference>
<dbReference type="Proteomes" id="UP000004725">
    <property type="component" value="Unassembled WGS sequence"/>
</dbReference>
<dbReference type="Pfam" id="PF14072">
    <property type="entry name" value="DndB"/>
    <property type="match status" value="1"/>
</dbReference>
<dbReference type="CDD" id="cd16412">
    <property type="entry name" value="dndB"/>
    <property type="match status" value="1"/>
</dbReference>
<gene>
    <name evidence="1" type="ORF">A1A1_13857</name>
</gene>
<evidence type="ECO:0000313" key="1">
    <source>
        <dbReference type="EMBL" id="EIM05911.1"/>
    </source>
</evidence>
<dbReference type="AlphaFoldDB" id="A0AA87IJG8"/>
<dbReference type="NCBIfam" id="TIGR03187">
    <property type="entry name" value="DGQHR"/>
    <property type="match status" value="1"/>
</dbReference>
<dbReference type="InterPro" id="IPR017642">
    <property type="entry name" value="DNA_S_mod_DndB"/>
</dbReference>